<dbReference type="EMBL" id="CM000781">
    <property type="protein sequence ID" value="AQK75289.1"/>
    <property type="molecule type" value="Genomic_DNA"/>
</dbReference>
<evidence type="ECO:0000256" key="2">
    <source>
        <dbReference type="SAM" id="Phobius"/>
    </source>
</evidence>
<proteinExistence type="predicted"/>
<organism evidence="3">
    <name type="scientific">Zea mays</name>
    <name type="common">Maize</name>
    <dbReference type="NCBI Taxonomy" id="4577"/>
    <lineage>
        <taxon>Eukaryota</taxon>
        <taxon>Viridiplantae</taxon>
        <taxon>Streptophyta</taxon>
        <taxon>Embryophyta</taxon>
        <taxon>Tracheophyta</taxon>
        <taxon>Spermatophyta</taxon>
        <taxon>Magnoliopsida</taxon>
        <taxon>Liliopsida</taxon>
        <taxon>Poales</taxon>
        <taxon>Poaceae</taxon>
        <taxon>PACMAD clade</taxon>
        <taxon>Panicoideae</taxon>
        <taxon>Andropogonodae</taxon>
        <taxon>Andropogoneae</taxon>
        <taxon>Tripsacinae</taxon>
        <taxon>Zea</taxon>
    </lineage>
</organism>
<evidence type="ECO:0000313" key="3">
    <source>
        <dbReference type="EMBL" id="AQK75288.1"/>
    </source>
</evidence>
<feature type="transmembrane region" description="Helical" evidence="2">
    <location>
        <begin position="601"/>
        <end position="620"/>
    </location>
</feature>
<evidence type="ECO:0000256" key="1">
    <source>
        <dbReference type="SAM" id="MobiDB-lite"/>
    </source>
</evidence>
<feature type="compositionally biased region" description="Polar residues" evidence="1">
    <location>
        <begin position="249"/>
        <end position="258"/>
    </location>
</feature>
<keyword evidence="2" id="KW-0812">Transmembrane</keyword>
<protein>
    <recommendedName>
        <fullName evidence="4">G1/S-specific cyclin-E protein</fullName>
    </recommendedName>
</protein>
<dbReference type="ExpressionAtlas" id="A0A1D6HLM8">
    <property type="expression patterns" value="baseline and differential"/>
</dbReference>
<dbReference type="AlphaFoldDB" id="A0A1D6HLM8"/>
<sequence length="674" mass="77781">MSRELNKVFFHFKRRDLQSYLAELTIFLCPHTKKFLILLDNRPWLLDQDTKPAHLWQLMVTKSRFSPFANSRARRRRDETDEKLVYSTSSVSAPHLQNKSSRWYSLIDDAMREKKLQVNKLKDARILNRELHQTLYGFIIFEVDWADVRGINYLNELQTDTSMVVESKIMKRWEFDSVKQASTLIASWFSGNPFECQLLQDYLTNISSNGDIFYDAQNDFLTPEWDSENLPSDSDDSSHVQIIRESSGFTDSSYTTPPCSGPYKRRKITKSDDGSSSTEESYTEIVASPKHSSSSCSSCDSDNENAKPLLEPSTYKDVLICFRFDDHDLPFGLKEVILSDVRLLTLLEYGLPSWVIFLQSYPVFCKIYRPWMCPLARALYVLMSLITVLIGFYDLYKNVPMLKATASRLFGPLFDWIETWEMISRLKYLGTMLFLHNFQQAFTWSLKIVGAAKSALSVLTKPIAGPILEVFELTMPIWNLCAETVGYLSSVVMLSVEVSWSVVIDTVEMIVWPFWFVFSTMVSIVNSILYPIIWLLGEILAAPFRLVIGLSSFVVDLFVDIINFLRGSWSTLSALYQVGSVPRSPVLTSDNNIWASLWKDLLYQIFRALRSILYGFVAFFSTCNRHRLSIYNHIQVFLRRISHVPAGARFTAYLDGTRKYSSQNHHKRRKAKTR</sequence>
<feature type="transmembrane region" description="Helical" evidence="2">
    <location>
        <begin position="485"/>
        <end position="504"/>
    </location>
</feature>
<dbReference type="EMBL" id="CM000781">
    <property type="protein sequence ID" value="AQK75290.1"/>
    <property type="molecule type" value="Genomic_DNA"/>
</dbReference>
<dbReference type="PANTHER" id="PTHR34553:SF4">
    <property type="entry name" value="G1_S-SPECIFIC CYCLIN-E PROTEIN"/>
    <property type="match status" value="1"/>
</dbReference>
<accession>A0A1D6HLM8</accession>
<feature type="transmembrane region" description="Helical" evidence="2">
    <location>
        <begin position="378"/>
        <end position="396"/>
    </location>
</feature>
<evidence type="ECO:0008006" key="4">
    <source>
        <dbReference type="Google" id="ProtNLM"/>
    </source>
</evidence>
<feature type="transmembrane region" description="Helical" evidence="2">
    <location>
        <begin position="510"/>
        <end position="537"/>
    </location>
</feature>
<keyword evidence="2" id="KW-0472">Membrane</keyword>
<name>A0A1D6HLM8_MAIZE</name>
<feature type="region of interest" description="Disordered" evidence="1">
    <location>
        <begin position="249"/>
        <end position="301"/>
    </location>
</feature>
<dbReference type="PANTHER" id="PTHR34553">
    <property type="entry name" value="OS05G0597400 PROTEIN"/>
    <property type="match status" value="1"/>
</dbReference>
<reference evidence="3" key="1">
    <citation type="submission" date="2015-12" db="EMBL/GenBank/DDBJ databases">
        <title>Update maize B73 reference genome by single molecule sequencing technologies.</title>
        <authorList>
            <consortium name="Maize Genome Sequencing Project"/>
            <person name="Ware D."/>
        </authorList>
    </citation>
    <scope>NUCLEOTIDE SEQUENCE</scope>
    <source>
        <tissue evidence="3">Seedling</tissue>
    </source>
</reference>
<feature type="transmembrane region" description="Helical" evidence="2">
    <location>
        <begin position="544"/>
        <end position="565"/>
    </location>
</feature>
<dbReference type="EMBL" id="CM000781">
    <property type="protein sequence ID" value="AQK75288.1"/>
    <property type="molecule type" value="Genomic_DNA"/>
</dbReference>
<keyword evidence="2" id="KW-1133">Transmembrane helix</keyword>
<gene>
    <name evidence="3" type="ORF">ZEAMMB73_Zm00001d018217</name>
</gene>